<organism evidence="10 11">
    <name type="scientific">beta proteobacterium KB13</name>
    <dbReference type="NCBI Taxonomy" id="314607"/>
    <lineage>
        <taxon>Bacteria</taxon>
        <taxon>Pseudomonadati</taxon>
        <taxon>Pseudomonadota</taxon>
        <taxon>Betaproteobacteria</taxon>
        <taxon>Nitrosomonadales</taxon>
        <taxon>OM43 clade</taxon>
    </lineage>
</organism>
<evidence type="ECO:0000259" key="9">
    <source>
        <dbReference type="Pfam" id="PF02224"/>
    </source>
</evidence>
<name>B6BUE0_9PROT</name>
<comment type="catalytic activity">
    <reaction evidence="7 8">
        <text>CMP + ATP = CDP + ADP</text>
        <dbReference type="Rhea" id="RHEA:11600"/>
        <dbReference type="ChEBI" id="CHEBI:30616"/>
        <dbReference type="ChEBI" id="CHEBI:58069"/>
        <dbReference type="ChEBI" id="CHEBI:60377"/>
        <dbReference type="ChEBI" id="CHEBI:456216"/>
        <dbReference type="EC" id="2.7.4.25"/>
    </reaction>
</comment>
<dbReference type="GO" id="GO:0005829">
    <property type="term" value="C:cytosol"/>
    <property type="evidence" value="ECO:0007669"/>
    <property type="project" value="TreeGrafter"/>
</dbReference>
<keyword evidence="11" id="KW-1185">Reference proteome</keyword>
<dbReference type="PANTHER" id="PTHR21299:SF2">
    <property type="entry name" value="CYTIDYLATE KINASE"/>
    <property type="match status" value="1"/>
</dbReference>
<dbReference type="eggNOG" id="COG0283">
    <property type="taxonomic scope" value="Bacteria"/>
</dbReference>
<evidence type="ECO:0000256" key="1">
    <source>
        <dbReference type="ARBA" id="ARBA00009427"/>
    </source>
</evidence>
<dbReference type="Proteomes" id="UP000004188">
    <property type="component" value="Unassembled WGS sequence"/>
</dbReference>
<dbReference type="GO" id="GO:0006220">
    <property type="term" value="P:pyrimidine nucleotide metabolic process"/>
    <property type="evidence" value="ECO:0007669"/>
    <property type="project" value="UniProtKB-UniRule"/>
</dbReference>
<protein>
    <recommendedName>
        <fullName evidence="8">Cytidylate kinase</fullName>
        <shortName evidence="8">CK</shortName>
        <ecNumber evidence="8">2.7.4.25</ecNumber>
    </recommendedName>
    <alternativeName>
        <fullName evidence="8">Cytidine monophosphate kinase</fullName>
        <shortName evidence="8">CMP kinase</shortName>
    </alternativeName>
</protein>
<keyword evidence="4 8" id="KW-0418">Kinase</keyword>
<accession>B6BUE0</accession>
<comment type="catalytic activity">
    <reaction evidence="6 8">
        <text>dCMP + ATP = dCDP + ADP</text>
        <dbReference type="Rhea" id="RHEA:25094"/>
        <dbReference type="ChEBI" id="CHEBI:30616"/>
        <dbReference type="ChEBI" id="CHEBI:57566"/>
        <dbReference type="ChEBI" id="CHEBI:58593"/>
        <dbReference type="ChEBI" id="CHEBI:456216"/>
        <dbReference type="EC" id="2.7.4.25"/>
    </reaction>
</comment>
<evidence type="ECO:0000256" key="5">
    <source>
        <dbReference type="ARBA" id="ARBA00022840"/>
    </source>
</evidence>
<proteinExistence type="inferred from homology"/>
<dbReference type="PANTHER" id="PTHR21299">
    <property type="entry name" value="CYTIDYLATE KINASE/PANTOATE-BETA-ALANINE LIGASE"/>
    <property type="match status" value="1"/>
</dbReference>
<dbReference type="STRING" id="314607.KB13_1138"/>
<dbReference type="CDD" id="cd02020">
    <property type="entry name" value="CMPK"/>
    <property type="match status" value="1"/>
</dbReference>
<dbReference type="EMBL" id="DS995299">
    <property type="protein sequence ID" value="EDZ65006.1"/>
    <property type="molecule type" value="Genomic_DNA"/>
</dbReference>
<dbReference type="Gene3D" id="3.40.50.300">
    <property type="entry name" value="P-loop containing nucleotide triphosphate hydrolases"/>
    <property type="match status" value="1"/>
</dbReference>
<keyword evidence="5 8" id="KW-0067">ATP-binding</keyword>
<dbReference type="Pfam" id="PF02224">
    <property type="entry name" value="Cytidylate_kin"/>
    <property type="match status" value="1"/>
</dbReference>
<dbReference type="GO" id="GO:0036430">
    <property type="term" value="F:CMP kinase activity"/>
    <property type="evidence" value="ECO:0007669"/>
    <property type="project" value="RHEA"/>
</dbReference>
<sequence length="212" mass="23685">MNLITIDGPAGSGKGTIAKQLSQELKLNYLDSGAIYRILGFHLKENNIPIENDALVKERIQKAKIQFIENTIYLNDRDVTDAIRTESIAKMASLIAAKKTVRESILDLQRSFLQKPGLVAEGRDMGTVVFPEAKHKFFLTATVEERASRRYKQLISKGFDVRVADLVVEIQERDFRDTNRTISPLVPAANAVIIDSTELSPSQVIEFILGNI</sequence>
<feature type="domain" description="Cytidylate kinase" evidence="9">
    <location>
        <begin position="4"/>
        <end position="210"/>
    </location>
</feature>
<dbReference type="HOGENOM" id="CLU_079959_2_0_4"/>
<dbReference type="InterPro" id="IPR003136">
    <property type="entry name" value="Cytidylate_kin"/>
</dbReference>
<feature type="binding site" evidence="8">
    <location>
        <begin position="8"/>
        <end position="16"/>
    </location>
    <ligand>
        <name>ATP</name>
        <dbReference type="ChEBI" id="CHEBI:30616"/>
    </ligand>
</feature>
<evidence type="ECO:0000256" key="4">
    <source>
        <dbReference type="ARBA" id="ARBA00022777"/>
    </source>
</evidence>
<dbReference type="InterPro" id="IPR011994">
    <property type="entry name" value="Cytidylate_kinase_dom"/>
</dbReference>
<evidence type="ECO:0000256" key="2">
    <source>
        <dbReference type="ARBA" id="ARBA00022679"/>
    </source>
</evidence>
<dbReference type="EC" id="2.7.4.25" evidence="8"/>
<evidence type="ECO:0000256" key="6">
    <source>
        <dbReference type="ARBA" id="ARBA00047615"/>
    </source>
</evidence>
<dbReference type="SUPFAM" id="SSF52540">
    <property type="entry name" value="P-loop containing nucleoside triphosphate hydrolases"/>
    <property type="match status" value="1"/>
</dbReference>
<keyword evidence="3 8" id="KW-0547">Nucleotide-binding</keyword>
<dbReference type="GO" id="GO:0015949">
    <property type="term" value="P:nucleobase-containing small molecule interconversion"/>
    <property type="evidence" value="ECO:0007669"/>
    <property type="project" value="TreeGrafter"/>
</dbReference>
<dbReference type="AlphaFoldDB" id="B6BUE0"/>
<comment type="similarity">
    <text evidence="1 8">Belongs to the cytidylate kinase family. Type 1 subfamily.</text>
</comment>
<evidence type="ECO:0000256" key="8">
    <source>
        <dbReference type="HAMAP-Rule" id="MF_00238"/>
    </source>
</evidence>
<evidence type="ECO:0000256" key="7">
    <source>
        <dbReference type="ARBA" id="ARBA00048478"/>
    </source>
</evidence>
<gene>
    <name evidence="8 10" type="primary">cmk</name>
    <name evidence="10" type="ORF">KB13_1138</name>
</gene>
<reference evidence="11" key="1">
    <citation type="journal article" date="2012" name="Stand. Genomic Sci.">
        <title>Genome sequence of strain HIMB624, a cultured representative from the OM43 clade of marine Betaproteobacteria.</title>
        <authorList>
            <person name="Huggett M.J."/>
            <person name="Hayakawa D.H."/>
            <person name="Rappe M.S."/>
        </authorList>
    </citation>
    <scope>NUCLEOTIDE SEQUENCE [LARGE SCALE GENOMIC DNA]</scope>
    <source>
        <strain evidence="11">KB13</strain>
    </source>
</reference>
<dbReference type="HAMAP" id="MF_00238">
    <property type="entry name" value="Cytidyl_kinase_type1"/>
    <property type="match status" value="1"/>
</dbReference>
<comment type="subcellular location">
    <subcellularLocation>
        <location evidence="8">Cytoplasm</location>
    </subcellularLocation>
</comment>
<dbReference type="InterPro" id="IPR027417">
    <property type="entry name" value="P-loop_NTPase"/>
</dbReference>
<evidence type="ECO:0000313" key="11">
    <source>
        <dbReference type="Proteomes" id="UP000004188"/>
    </source>
</evidence>
<dbReference type="GO" id="GO:0036431">
    <property type="term" value="F:dCMP kinase activity"/>
    <property type="evidence" value="ECO:0007669"/>
    <property type="project" value="InterPro"/>
</dbReference>
<keyword evidence="2 8" id="KW-0808">Transferase</keyword>
<evidence type="ECO:0000313" key="10">
    <source>
        <dbReference type="EMBL" id="EDZ65006.1"/>
    </source>
</evidence>
<dbReference type="GO" id="GO:0005524">
    <property type="term" value="F:ATP binding"/>
    <property type="evidence" value="ECO:0007669"/>
    <property type="project" value="UniProtKB-UniRule"/>
</dbReference>
<keyword evidence="8" id="KW-0963">Cytoplasm</keyword>
<evidence type="ECO:0000256" key="3">
    <source>
        <dbReference type="ARBA" id="ARBA00022741"/>
    </source>
</evidence>
<dbReference type="NCBIfam" id="TIGR00017">
    <property type="entry name" value="cmk"/>
    <property type="match status" value="1"/>
</dbReference>